<dbReference type="AlphaFoldDB" id="A0A0F9S3T2"/>
<evidence type="ECO:0000313" key="1">
    <source>
        <dbReference type="EMBL" id="KKN63495.1"/>
    </source>
</evidence>
<sequence>MTTEVSLSYPLGIRKEKTHVWATRWTRYPYCWRAGRHPCLHLLPGAAGSGRLGVQRGLDRQFNGVGTVPPDLHRCGIGGDVLRLATHFPASTEMQAGRGLRDPAGANRLQAHFLDRSRVGLGRARFPLCHAIFLLIRSSP</sequence>
<organism evidence="1">
    <name type="scientific">marine sediment metagenome</name>
    <dbReference type="NCBI Taxonomy" id="412755"/>
    <lineage>
        <taxon>unclassified sequences</taxon>
        <taxon>metagenomes</taxon>
        <taxon>ecological metagenomes</taxon>
    </lineage>
</organism>
<gene>
    <name evidence="1" type="ORF">LCGC14_0501560</name>
</gene>
<reference evidence="1" key="1">
    <citation type="journal article" date="2015" name="Nature">
        <title>Complex archaea that bridge the gap between prokaryotes and eukaryotes.</title>
        <authorList>
            <person name="Spang A."/>
            <person name="Saw J.H."/>
            <person name="Jorgensen S.L."/>
            <person name="Zaremba-Niedzwiedzka K."/>
            <person name="Martijn J."/>
            <person name="Lind A.E."/>
            <person name="van Eijk R."/>
            <person name="Schleper C."/>
            <person name="Guy L."/>
            <person name="Ettema T.J."/>
        </authorList>
    </citation>
    <scope>NUCLEOTIDE SEQUENCE</scope>
</reference>
<dbReference type="EMBL" id="LAZR01000588">
    <property type="protein sequence ID" value="KKN63495.1"/>
    <property type="molecule type" value="Genomic_DNA"/>
</dbReference>
<protein>
    <submittedName>
        <fullName evidence="1">Uncharacterized protein</fullName>
    </submittedName>
</protein>
<proteinExistence type="predicted"/>
<comment type="caution">
    <text evidence="1">The sequence shown here is derived from an EMBL/GenBank/DDBJ whole genome shotgun (WGS) entry which is preliminary data.</text>
</comment>
<accession>A0A0F9S3T2</accession>
<name>A0A0F9S3T2_9ZZZZ</name>